<dbReference type="PANTHER" id="PTHR23024">
    <property type="entry name" value="ARYLACETAMIDE DEACETYLASE"/>
    <property type="match status" value="1"/>
</dbReference>
<reference evidence="3 4" key="1">
    <citation type="journal article" date="2020" name="Nat. Commun.">
        <title>Genome of Tripterygium wilfordii and identification of cytochrome P450 involved in triptolide biosynthesis.</title>
        <authorList>
            <person name="Tu L."/>
            <person name="Su P."/>
            <person name="Zhang Z."/>
            <person name="Gao L."/>
            <person name="Wang J."/>
            <person name="Hu T."/>
            <person name="Zhou J."/>
            <person name="Zhang Y."/>
            <person name="Zhao Y."/>
            <person name="Liu Y."/>
            <person name="Song Y."/>
            <person name="Tong Y."/>
            <person name="Lu Y."/>
            <person name="Yang J."/>
            <person name="Xu C."/>
            <person name="Jia M."/>
            <person name="Peters R.J."/>
            <person name="Huang L."/>
            <person name="Gao W."/>
        </authorList>
    </citation>
    <scope>NUCLEOTIDE SEQUENCE [LARGE SCALE GENOMIC DNA]</scope>
    <source>
        <strain evidence="4">cv. XIE 37</strain>
        <tissue evidence="3">Leaf</tissue>
    </source>
</reference>
<dbReference type="InterPro" id="IPR013094">
    <property type="entry name" value="AB_hydrolase_3"/>
</dbReference>
<dbReference type="EMBL" id="JAAARO010000008">
    <property type="protein sequence ID" value="KAF5744333.1"/>
    <property type="molecule type" value="Genomic_DNA"/>
</dbReference>
<comment type="similarity">
    <text evidence="1">Belongs to the 'GDXG' lipolytic enzyme family.</text>
</comment>
<dbReference type="Proteomes" id="UP000593562">
    <property type="component" value="Unassembled WGS sequence"/>
</dbReference>
<dbReference type="FunCoup" id="A0A7J7DDD0">
    <property type="interactions" value="198"/>
</dbReference>
<dbReference type="OrthoDB" id="408631at2759"/>
<dbReference type="Gene3D" id="3.40.50.1820">
    <property type="entry name" value="alpha/beta hydrolase"/>
    <property type="match status" value="1"/>
</dbReference>
<dbReference type="InParanoid" id="A0A7J7DDD0"/>
<dbReference type="Pfam" id="PF07859">
    <property type="entry name" value="Abhydrolase_3"/>
    <property type="match status" value="1"/>
</dbReference>
<evidence type="ECO:0000313" key="4">
    <source>
        <dbReference type="Proteomes" id="UP000593562"/>
    </source>
</evidence>
<dbReference type="InterPro" id="IPR050466">
    <property type="entry name" value="Carboxylest/Gibb_receptor"/>
</dbReference>
<gene>
    <name evidence="3" type="ORF">HS088_TW08G00936</name>
</gene>
<dbReference type="PANTHER" id="PTHR23024:SF113">
    <property type="entry name" value="CARBOXYLESTERASE 8-RELATED"/>
    <property type="match status" value="1"/>
</dbReference>
<evidence type="ECO:0000256" key="1">
    <source>
        <dbReference type="ARBA" id="ARBA00010515"/>
    </source>
</evidence>
<protein>
    <submittedName>
        <fullName evidence="3">Carboxylesterase 8</fullName>
    </submittedName>
</protein>
<evidence type="ECO:0000313" key="3">
    <source>
        <dbReference type="EMBL" id="KAF5744333.1"/>
    </source>
</evidence>
<name>A0A7J7DDD0_TRIWF</name>
<proteinExistence type="inferred from homology"/>
<dbReference type="GO" id="GO:0016787">
    <property type="term" value="F:hydrolase activity"/>
    <property type="evidence" value="ECO:0007669"/>
    <property type="project" value="InterPro"/>
</dbReference>
<organism evidence="3 4">
    <name type="scientific">Tripterygium wilfordii</name>
    <name type="common">Thunder God vine</name>
    <dbReference type="NCBI Taxonomy" id="458696"/>
    <lineage>
        <taxon>Eukaryota</taxon>
        <taxon>Viridiplantae</taxon>
        <taxon>Streptophyta</taxon>
        <taxon>Embryophyta</taxon>
        <taxon>Tracheophyta</taxon>
        <taxon>Spermatophyta</taxon>
        <taxon>Magnoliopsida</taxon>
        <taxon>eudicotyledons</taxon>
        <taxon>Gunneridae</taxon>
        <taxon>Pentapetalae</taxon>
        <taxon>rosids</taxon>
        <taxon>fabids</taxon>
        <taxon>Celastrales</taxon>
        <taxon>Celastraceae</taxon>
        <taxon>Tripterygium</taxon>
    </lineage>
</organism>
<comment type="caution">
    <text evidence="3">The sequence shown here is derived from an EMBL/GenBank/DDBJ whole genome shotgun (WGS) entry which is preliminary data.</text>
</comment>
<evidence type="ECO:0000259" key="2">
    <source>
        <dbReference type="Pfam" id="PF07859"/>
    </source>
</evidence>
<dbReference type="AlphaFoldDB" id="A0A7J7DDD0"/>
<dbReference type="SUPFAM" id="SSF53474">
    <property type="entry name" value="alpha/beta-Hydrolases"/>
    <property type="match status" value="1"/>
</dbReference>
<feature type="domain" description="Alpha/beta hydrolase fold-3" evidence="2">
    <location>
        <begin position="75"/>
        <end position="298"/>
    </location>
</feature>
<accession>A0A7J7DDD0</accession>
<keyword evidence="4" id="KW-1185">Reference proteome</keyword>
<sequence length="335" mass="37423">MDPYEFLHISPNPDGSLTRNYPFPSVPPSDRVTSDSTRPQLALSKDIPLNPTNNTFLRVFLPLNLPPNTPKLPLLIYFHGGGFVLFSATSLPFHRSCSAMASQFPAVILSVEYRLAPEHRLPAAYDDAVDTIMWVRDQVRNTDGCDPWLRDYVDFSKCFLMGSSAGGNIVYHTALHMLDVDLSPVTIGGLIMPSPYFGGVQRTESQLRNPNDKIVPIPADDLLWALALPEDADRDHEYCNPMLGRGSLDSKIGRLWGCFVKEYGGDPLVDKQKEFAKMLKARGAHVVEIYDEDGYHGVEMFDPKKADQLYVEIKDFIYTSCSQCETNVVGPKSTM</sequence>
<dbReference type="InterPro" id="IPR029058">
    <property type="entry name" value="AB_hydrolase_fold"/>
</dbReference>